<name>A0A9P0MKJ5_ACAOB</name>
<evidence type="ECO:0000313" key="3">
    <source>
        <dbReference type="Proteomes" id="UP001152888"/>
    </source>
</evidence>
<evidence type="ECO:0000313" key="2">
    <source>
        <dbReference type="EMBL" id="CAH2015953.1"/>
    </source>
</evidence>
<organism evidence="2 3">
    <name type="scientific">Acanthoscelides obtectus</name>
    <name type="common">Bean weevil</name>
    <name type="synonym">Bruchus obtectus</name>
    <dbReference type="NCBI Taxonomy" id="200917"/>
    <lineage>
        <taxon>Eukaryota</taxon>
        <taxon>Metazoa</taxon>
        <taxon>Ecdysozoa</taxon>
        <taxon>Arthropoda</taxon>
        <taxon>Hexapoda</taxon>
        <taxon>Insecta</taxon>
        <taxon>Pterygota</taxon>
        <taxon>Neoptera</taxon>
        <taxon>Endopterygota</taxon>
        <taxon>Coleoptera</taxon>
        <taxon>Polyphaga</taxon>
        <taxon>Cucujiformia</taxon>
        <taxon>Chrysomeloidea</taxon>
        <taxon>Chrysomelidae</taxon>
        <taxon>Bruchinae</taxon>
        <taxon>Bruchini</taxon>
        <taxon>Acanthoscelides</taxon>
    </lineage>
</organism>
<dbReference type="Proteomes" id="UP001152888">
    <property type="component" value="Unassembled WGS sequence"/>
</dbReference>
<keyword evidence="1" id="KW-0812">Transmembrane</keyword>
<comment type="caution">
    <text evidence="2">The sequence shown here is derived from an EMBL/GenBank/DDBJ whole genome shotgun (WGS) entry which is preliminary data.</text>
</comment>
<feature type="transmembrane region" description="Helical" evidence="1">
    <location>
        <begin position="6"/>
        <end position="30"/>
    </location>
</feature>
<sequence>MDAFMTSFMTFLFFTFLIASKLFTLLYLIMMSELLMIMMVSILMLRLRVLSLPFVVTVTMVSMSCDQNWNCVNRHNGAGVDHILPIGMTDSWSSHSDYRGVMVCMDSWSSMDSVHWGHHHRLADDVLPLDRDAKGSSVIIEKIQCQVSCQFCILVC</sequence>
<dbReference type="AlphaFoldDB" id="A0A9P0MKJ5"/>
<accession>A0A9P0MKJ5</accession>
<keyword evidence="1" id="KW-1133">Transmembrane helix</keyword>
<gene>
    <name evidence="2" type="ORF">ACAOBT_LOCUS35059</name>
</gene>
<proteinExistence type="predicted"/>
<keyword evidence="3" id="KW-1185">Reference proteome</keyword>
<evidence type="ECO:0000256" key="1">
    <source>
        <dbReference type="SAM" id="Phobius"/>
    </source>
</evidence>
<feature type="transmembrane region" description="Helical" evidence="1">
    <location>
        <begin position="42"/>
        <end position="63"/>
    </location>
</feature>
<keyword evidence="1" id="KW-0472">Membrane</keyword>
<dbReference type="EMBL" id="CAKOFQ010008785">
    <property type="protein sequence ID" value="CAH2015953.1"/>
    <property type="molecule type" value="Genomic_DNA"/>
</dbReference>
<protein>
    <submittedName>
        <fullName evidence="2">Uncharacterized protein</fullName>
    </submittedName>
</protein>
<reference evidence="2" key="1">
    <citation type="submission" date="2022-03" db="EMBL/GenBank/DDBJ databases">
        <authorList>
            <person name="Sayadi A."/>
        </authorList>
    </citation>
    <scope>NUCLEOTIDE SEQUENCE</scope>
</reference>